<sequence length="338" mass="38166">MAIVEEIYNTNIPEGQSMMIALLNFPFNSSIEIKSGMSISIVQDSSCVYLSAVTTQHDYVKALDWITIRSFDTIRISTTWHLGISLYFNPEDHKAKDSIYLRPGKYLNVIAAFSLNDLLSFKAEVSTPDSPGIIIDMASGCYIDITNSEENIRIVGKCRIKLSSATIFQYYTHRARIWYVWCIHRVCKFLRYSCTSTVKNGRFTLNRSTRHLIIPASILSCIASYAILIVTTVYFRLSEFNGIEGCVIGVSFTIFLASGGLWLLFNSEENTDDDIFVLRSVLFYSIVGFAVWSICFLLMVIFSARAQKAYLEVKCINNLLAKLHLITDSRVGAIANKF</sequence>
<evidence type="ECO:0000256" key="1">
    <source>
        <dbReference type="SAM" id="Phobius"/>
    </source>
</evidence>
<accession>A0ABP0EPK8</accession>
<evidence type="ECO:0000313" key="3">
    <source>
        <dbReference type="Proteomes" id="UP001497600"/>
    </source>
</evidence>
<gene>
    <name evidence="2" type="ORF">CAAN4_H17722</name>
</gene>
<feature type="transmembrane region" description="Helical" evidence="1">
    <location>
        <begin position="281"/>
        <end position="304"/>
    </location>
</feature>
<reference evidence="2 3" key="1">
    <citation type="submission" date="2024-01" db="EMBL/GenBank/DDBJ databases">
        <authorList>
            <consortium name="Genoscope - CEA"/>
            <person name="William W."/>
        </authorList>
    </citation>
    <scope>NUCLEOTIDE SEQUENCE [LARGE SCALE GENOMIC DNA]</scope>
    <source>
        <strain evidence="2 3">29B2s-10</strain>
    </source>
</reference>
<keyword evidence="1" id="KW-0472">Membrane</keyword>
<keyword evidence="1" id="KW-0812">Transmembrane</keyword>
<name>A0ABP0EPK8_9ASCO</name>
<proteinExistence type="predicted"/>
<protein>
    <submittedName>
        <fullName evidence="2">Uncharacterized protein</fullName>
    </submittedName>
</protein>
<dbReference type="EMBL" id="OZ004260">
    <property type="protein sequence ID" value="CAK7921735.1"/>
    <property type="molecule type" value="Genomic_DNA"/>
</dbReference>
<organism evidence="2 3">
    <name type="scientific">[Candida] anglica</name>
    <dbReference type="NCBI Taxonomy" id="148631"/>
    <lineage>
        <taxon>Eukaryota</taxon>
        <taxon>Fungi</taxon>
        <taxon>Dikarya</taxon>
        <taxon>Ascomycota</taxon>
        <taxon>Saccharomycotina</taxon>
        <taxon>Pichiomycetes</taxon>
        <taxon>Debaryomycetaceae</taxon>
        <taxon>Kurtzmaniella</taxon>
    </lineage>
</organism>
<keyword evidence="1" id="KW-1133">Transmembrane helix</keyword>
<feature type="transmembrane region" description="Helical" evidence="1">
    <location>
        <begin position="212"/>
        <end position="235"/>
    </location>
</feature>
<feature type="transmembrane region" description="Helical" evidence="1">
    <location>
        <begin position="247"/>
        <end position="265"/>
    </location>
</feature>
<evidence type="ECO:0000313" key="2">
    <source>
        <dbReference type="EMBL" id="CAK7921735.1"/>
    </source>
</evidence>
<dbReference type="Proteomes" id="UP001497600">
    <property type="component" value="Chromosome H"/>
</dbReference>
<keyword evidence="3" id="KW-1185">Reference proteome</keyword>